<feature type="chain" id="PRO_5043373629" evidence="2">
    <location>
        <begin position="24"/>
        <end position="367"/>
    </location>
</feature>
<keyword evidence="1" id="KW-0472">Membrane</keyword>
<keyword evidence="4" id="KW-1185">Reference proteome</keyword>
<evidence type="ECO:0000313" key="4">
    <source>
        <dbReference type="Proteomes" id="UP001487740"/>
    </source>
</evidence>
<protein>
    <submittedName>
        <fullName evidence="3">Uncharacterized protein</fullName>
    </submittedName>
</protein>
<dbReference type="EMBL" id="JARAKH010000028">
    <property type="protein sequence ID" value="KAK8388364.1"/>
    <property type="molecule type" value="Genomic_DNA"/>
</dbReference>
<evidence type="ECO:0000256" key="2">
    <source>
        <dbReference type="SAM" id="SignalP"/>
    </source>
</evidence>
<keyword evidence="1" id="KW-1133">Transmembrane helix</keyword>
<sequence>MRVSALLVGAWACLLVGDSLVDASPAAGWLLPRPFGGLAFAGGVAVGKHHHHHRRHRCSTCGCGGCGGNCGWCGGNYGRRRRRSIASFIENAEVQDVYAKIASEDKDQCGLRLVCELAQQDPRDLADDEVQILLPYKGAGQSDGTVYGQYDEAAWHGQEGHQCAEDYPLCAFTARQIMDEYRKYDMRLGVVSAVGVWAVVVVLMLGVGLVQPPTTEAAAAPHGCCRRGRFAAAALGFIGGYLAGRHHGYHHGGCGGCGSGCGGCGGGCGWCGGGYYGRRRRSLDEVMEREVIEDMFMKFASRDKDQCGLRLVCELAQKDPNYLTGDETLILLPYRGRDESDNNSYYGRYDKAVWHGQHGNPLQGAVP</sequence>
<dbReference type="PANTHER" id="PTHR21398:SF6">
    <property type="entry name" value="AGAP007094-PA"/>
    <property type="match status" value="1"/>
</dbReference>
<feature type="signal peptide" evidence="2">
    <location>
        <begin position="1"/>
        <end position="23"/>
    </location>
</feature>
<accession>A0AAW0TKZ4</accession>
<proteinExistence type="predicted"/>
<gene>
    <name evidence="3" type="ORF">O3P69_020393</name>
</gene>
<comment type="caution">
    <text evidence="3">The sequence shown here is derived from an EMBL/GenBank/DDBJ whole genome shotgun (WGS) entry which is preliminary data.</text>
</comment>
<reference evidence="3 4" key="1">
    <citation type="submission" date="2023-03" db="EMBL/GenBank/DDBJ databases">
        <title>High-quality genome of Scylla paramamosain provides insights in environmental adaptation.</title>
        <authorList>
            <person name="Zhang L."/>
        </authorList>
    </citation>
    <scope>NUCLEOTIDE SEQUENCE [LARGE SCALE GENOMIC DNA]</scope>
    <source>
        <strain evidence="3">LZ_2023a</strain>
        <tissue evidence="3">Muscle</tissue>
    </source>
</reference>
<evidence type="ECO:0000313" key="3">
    <source>
        <dbReference type="EMBL" id="KAK8388364.1"/>
    </source>
</evidence>
<evidence type="ECO:0000256" key="1">
    <source>
        <dbReference type="SAM" id="Phobius"/>
    </source>
</evidence>
<keyword evidence="2" id="KW-0732">Signal</keyword>
<dbReference type="Pfam" id="PF07841">
    <property type="entry name" value="DM4_12"/>
    <property type="match status" value="1"/>
</dbReference>
<dbReference type="Proteomes" id="UP001487740">
    <property type="component" value="Unassembled WGS sequence"/>
</dbReference>
<feature type="transmembrane region" description="Helical" evidence="1">
    <location>
        <begin position="33"/>
        <end position="50"/>
    </location>
</feature>
<dbReference type="AlphaFoldDB" id="A0AAW0TKZ4"/>
<keyword evidence="1" id="KW-0812">Transmembrane</keyword>
<dbReference type="InterPro" id="IPR006631">
    <property type="entry name" value="DM4_12"/>
</dbReference>
<name>A0AAW0TKZ4_SCYPA</name>
<organism evidence="3 4">
    <name type="scientific">Scylla paramamosain</name>
    <name type="common">Mud crab</name>
    <dbReference type="NCBI Taxonomy" id="85552"/>
    <lineage>
        <taxon>Eukaryota</taxon>
        <taxon>Metazoa</taxon>
        <taxon>Ecdysozoa</taxon>
        <taxon>Arthropoda</taxon>
        <taxon>Crustacea</taxon>
        <taxon>Multicrustacea</taxon>
        <taxon>Malacostraca</taxon>
        <taxon>Eumalacostraca</taxon>
        <taxon>Eucarida</taxon>
        <taxon>Decapoda</taxon>
        <taxon>Pleocyemata</taxon>
        <taxon>Brachyura</taxon>
        <taxon>Eubrachyura</taxon>
        <taxon>Portunoidea</taxon>
        <taxon>Portunidae</taxon>
        <taxon>Portuninae</taxon>
        <taxon>Scylla</taxon>
    </lineage>
</organism>
<dbReference type="PANTHER" id="PTHR21398">
    <property type="entry name" value="AGAP007094-PA"/>
    <property type="match status" value="1"/>
</dbReference>
<feature type="transmembrane region" description="Helical" evidence="1">
    <location>
        <begin position="188"/>
        <end position="210"/>
    </location>
</feature>